<protein>
    <recommendedName>
        <fullName evidence="4">Metal transporter</fullName>
    </recommendedName>
</protein>
<name>A0A1G2MRY6_9BACT</name>
<evidence type="ECO:0000313" key="3">
    <source>
        <dbReference type="Proteomes" id="UP000177565"/>
    </source>
</evidence>
<dbReference type="EMBL" id="MHRQ01000018">
    <property type="protein sequence ID" value="OHA26660.1"/>
    <property type="molecule type" value="Genomic_DNA"/>
</dbReference>
<feature type="transmembrane region" description="Helical" evidence="1">
    <location>
        <begin position="281"/>
        <end position="303"/>
    </location>
</feature>
<feature type="transmembrane region" description="Helical" evidence="1">
    <location>
        <begin position="149"/>
        <end position="168"/>
    </location>
</feature>
<feature type="transmembrane region" description="Helical" evidence="1">
    <location>
        <begin position="374"/>
        <end position="400"/>
    </location>
</feature>
<dbReference type="Proteomes" id="UP000177565">
    <property type="component" value="Unassembled WGS sequence"/>
</dbReference>
<keyword evidence="1" id="KW-0812">Transmembrane</keyword>
<keyword evidence="1" id="KW-1133">Transmembrane helix</keyword>
<accession>A0A1G2MRY6</accession>
<proteinExistence type="predicted"/>
<feature type="transmembrane region" description="Helical" evidence="1">
    <location>
        <begin position="343"/>
        <end position="362"/>
    </location>
</feature>
<evidence type="ECO:0008006" key="4">
    <source>
        <dbReference type="Google" id="ProtNLM"/>
    </source>
</evidence>
<feature type="transmembrane region" description="Helical" evidence="1">
    <location>
        <begin position="12"/>
        <end position="32"/>
    </location>
</feature>
<feature type="transmembrane region" description="Helical" evidence="1">
    <location>
        <begin position="180"/>
        <end position="199"/>
    </location>
</feature>
<evidence type="ECO:0000313" key="2">
    <source>
        <dbReference type="EMBL" id="OHA26660.1"/>
    </source>
</evidence>
<feature type="transmembrane region" description="Helical" evidence="1">
    <location>
        <begin position="252"/>
        <end position="275"/>
    </location>
</feature>
<feature type="transmembrane region" description="Helical" evidence="1">
    <location>
        <begin position="211"/>
        <end position="232"/>
    </location>
</feature>
<organism evidence="2 3">
    <name type="scientific">Candidatus Taylorbacteria bacterium RIFCSPHIGHO2_02_FULL_46_13</name>
    <dbReference type="NCBI Taxonomy" id="1802312"/>
    <lineage>
        <taxon>Bacteria</taxon>
        <taxon>Candidatus Tayloriibacteriota</taxon>
    </lineage>
</organism>
<comment type="caution">
    <text evidence="2">The sequence shown here is derived from an EMBL/GenBank/DDBJ whole genome shotgun (WGS) entry which is preliminary data.</text>
</comment>
<sequence>MPEKSEPNGRLKTWFSFLLPLILLAVLLVGFLKYGPLGVFKADLPPVEKLAIQRVIFTPERIDLEVFNDGPEQVTIAQAVVNEIIWKFKMEPDNILKPLESGLVSIAYPWTDGDPIAFTLIASDGVTFEKQVDVAFLTPTADERYLKTFVLLGLYVGVIPVLLGLLWFPFLSRLKGKGYLFLLSLTIGLLLFLGFDTLAESILLTTKLPDAFNGVGLLVIGFFSAILILSAVSYKTEFHFAKKGDQYKAMVWAYLIALGIGLHNLGEGLAIGSAYALGEVALGATLVIGFMLHNVTEGIAIISPLTHGEGRIKRILGHLILMGLLAGAPTILGSLIGGFAYSPVYGVLFLAIGAGAIFDIAFDILHSMAKGRWLSVFTFTNVSGFLAGLLIMYFTGFLVLG</sequence>
<keyword evidence="1" id="KW-0472">Membrane</keyword>
<reference evidence="2 3" key="1">
    <citation type="journal article" date="2016" name="Nat. Commun.">
        <title>Thousands of microbial genomes shed light on interconnected biogeochemical processes in an aquifer system.</title>
        <authorList>
            <person name="Anantharaman K."/>
            <person name="Brown C.T."/>
            <person name="Hug L.A."/>
            <person name="Sharon I."/>
            <person name="Castelle C.J."/>
            <person name="Probst A.J."/>
            <person name="Thomas B.C."/>
            <person name="Singh A."/>
            <person name="Wilkins M.J."/>
            <person name="Karaoz U."/>
            <person name="Brodie E.L."/>
            <person name="Williams K.H."/>
            <person name="Hubbard S.S."/>
            <person name="Banfield J.F."/>
        </authorList>
    </citation>
    <scope>NUCLEOTIDE SEQUENCE [LARGE SCALE GENOMIC DNA]</scope>
</reference>
<feature type="transmembrane region" description="Helical" evidence="1">
    <location>
        <begin position="315"/>
        <end position="337"/>
    </location>
</feature>
<evidence type="ECO:0000256" key="1">
    <source>
        <dbReference type="SAM" id="Phobius"/>
    </source>
</evidence>
<gene>
    <name evidence="2" type="ORF">A3C06_01735</name>
</gene>
<dbReference type="AlphaFoldDB" id="A0A1G2MRY6"/>
<dbReference type="STRING" id="1802312.A3C06_01735"/>